<proteinExistence type="predicted"/>
<dbReference type="InterPro" id="IPR032350">
    <property type="entry name" value="Nbr1_FW"/>
</dbReference>
<evidence type="ECO:0000259" key="1">
    <source>
        <dbReference type="Pfam" id="PF16158"/>
    </source>
</evidence>
<dbReference type="RefSeq" id="WP_138157321.1">
    <property type="nucleotide sequence ID" value="NZ_CP039381.1"/>
</dbReference>
<dbReference type="AlphaFoldDB" id="A0A4P8XXQ8"/>
<accession>A0A4P8XXQ8</accession>
<dbReference type="Gene3D" id="2.60.40.10">
    <property type="entry name" value="Immunoglobulins"/>
    <property type="match status" value="1"/>
</dbReference>
<gene>
    <name evidence="2" type="ORF">E5Z56_07895</name>
</gene>
<dbReference type="InterPro" id="IPR013783">
    <property type="entry name" value="Ig-like_fold"/>
</dbReference>
<keyword evidence="3" id="KW-1185">Reference proteome</keyword>
<dbReference type="Proteomes" id="UP000301475">
    <property type="component" value="Chromosome"/>
</dbReference>
<organism evidence="2 3">
    <name type="scientific">Ruminococcus bovis</name>
    <dbReference type="NCBI Taxonomy" id="2564099"/>
    <lineage>
        <taxon>Bacteria</taxon>
        <taxon>Bacillati</taxon>
        <taxon>Bacillota</taxon>
        <taxon>Clostridia</taxon>
        <taxon>Eubacteriales</taxon>
        <taxon>Oscillospiraceae</taxon>
        <taxon>Ruminococcus</taxon>
    </lineage>
</organism>
<protein>
    <recommendedName>
        <fullName evidence="1">Nbr1 FW domain-containing protein</fullName>
    </recommendedName>
</protein>
<name>A0A4P8XXQ8_9FIRM</name>
<dbReference type="Pfam" id="PF16158">
    <property type="entry name" value="N_BRCA1_IG"/>
    <property type="match status" value="1"/>
</dbReference>
<dbReference type="KEGG" id="ruj:E5Z56_07895"/>
<reference evidence="2 3" key="1">
    <citation type="submission" date="2019-04" db="EMBL/GenBank/DDBJ databases">
        <authorList>
            <person name="Embree M."/>
            <person name="Gaffney J.R."/>
        </authorList>
    </citation>
    <scope>NUCLEOTIDE SEQUENCE [LARGE SCALE GENOMIC DNA]</scope>
    <source>
        <strain evidence="2 3">JE7A12</strain>
    </source>
</reference>
<sequence length="100" mass="11619">MDQVFEHTWVFDNVGTQTWSGRRLYFSNHDEVRPRAETNYIDIPDTPPNHTATVSVRIDPRSFEKRSECLWIMVDDQGRNCFPHGSQFTIIVDVTFQAGS</sequence>
<dbReference type="EMBL" id="CP039381">
    <property type="protein sequence ID" value="QCT07284.1"/>
    <property type="molecule type" value="Genomic_DNA"/>
</dbReference>
<evidence type="ECO:0000313" key="2">
    <source>
        <dbReference type="EMBL" id="QCT07284.1"/>
    </source>
</evidence>
<feature type="domain" description="Nbr1 FW" evidence="1">
    <location>
        <begin position="2"/>
        <end position="94"/>
    </location>
</feature>
<evidence type="ECO:0000313" key="3">
    <source>
        <dbReference type="Proteomes" id="UP000301475"/>
    </source>
</evidence>
<dbReference type="OrthoDB" id="166850at2"/>